<reference evidence="12 13" key="1">
    <citation type="journal article" date="2020" name="IScience">
        <title>Genome Sequencing of the Endangered Kingdonia uniflora (Circaeasteraceae, Ranunculales) Reveals Potential Mechanisms of Evolutionary Specialization.</title>
        <authorList>
            <person name="Sun Y."/>
            <person name="Deng T."/>
            <person name="Zhang A."/>
            <person name="Moore M.J."/>
            <person name="Landis J.B."/>
            <person name="Lin N."/>
            <person name="Zhang H."/>
            <person name="Zhang X."/>
            <person name="Huang J."/>
            <person name="Zhang X."/>
            <person name="Sun H."/>
            <person name="Wang H."/>
        </authorList>
    </citation>
    <scope>NUCLEOTIDE SEQUENCE [LARGE SCALE GENOMIC DNA]</scope>
    <source>
        <strain evidence="12">TB1705</strain>
        <tissue evidence="12">Leaf</tissue>
    </source>
</reference>
<comment type="subcellular location">
    <subcellularLocation>
        <location evidence="1">Membrane</location>
        <topology evidence="1">Single-pass type I membrane protein</topology>
    </subcellularLocation>
</comment>
<feature type="domain" description="Nicastrin small lobe" evidence="11">
    <location>
        <begin position="89"/>
        <end position="140"/>
    </location>
</feature>
<proteinExistence type="inferred from homology"/>
<evidence type="ECO:0000256" key="5">
    <source>
        <dbReference type="ARBA" id="ARBA00022729"/>
    </source>
</evidence>
<sequence>MLAPSYHTEWDQRRWMQNPSLTACVTMSSPSDVYLTLPSRAGCTRSSSAANSPSYTSSTSSTSTSGKINSLESVPDLEMSMYMNVDGYPCVRLLNLSGEIGCANPSRDKVVAPVVRFKNLHEPVHPSTILVSLDEMESLFTRHAILLIYFL</sequence>
<evidence type="ECO:0000256" key="6">
    <source>
        <dbReference type="ARBA" id="ARBA00022976"/>
    </source>
</evidence>
<dbReference type="Pfam" id="PF18266">
    <property type="entry name" value="Ncstrn_small"/>
    <property type="match status" value="1"/>
</dbReference>
<evidence type="ECO:0000256" key="4">
    <source>
        <dbReference type="ARBA" id="ARBA00022692"/>
    </source>
</evidence>
<keyword evidence="4" id="KW-0812">Transmembrane</keyword>
<dbReference type="InterPro" id="IPR041084">
    <property type="entry name" value="Ncstrn_small"/>
</dbReference>
<dbReference type="GO" id="GO:0007219">
    <property type="term" value="P:Notch signaling pathway"/>
    <property type="evidence" value="ECO:0007669"/>
    <property type="project" value="UniProtKB-KW"/>
</dbReference>
<evidence type="ECO:0000259" key="11">
    <source>
        <dbReference type="Pfam" id="PF18266"/>
    </source>
</evidence>
<keyword evidence="13" id="KW-1185">Reference proteome</keyword>
<keyword evidence="5" id="KW-0732">Signal</keyword>
<protein>
    <recommendedName>
        <fullName evidence="3">Nicastrin</fullName>
    </recommendedName>
</protein>
<dbReference type="Proteomes" id="UP000541444">
    <property type="component" value="Unassembled WGS sequence"/>
</dbReference>
<gene>
    <name evidence="12" type="ORF">GIB67_006179</name>
</gene>
<evidence type="ECO:0000313" key="12">
    <source>
        <dbReference type="EMBL" id="KAF6144687.1"/>
    </source>
</evidence>
<dbReference type="OrthoDB" id="10265862at2759"/>
<name>A0A7J7LPY1_9MAGN</name>
<organism evidence="12 13">
    <name type="scientific">Kingdonia uniflora</name>
    <dbReference type="NCBI Taxonomy" id="39325"/>
    <lineage>
        <taxon>Eukaryota</taxon>
        <taxon>Viridiplantae</taxon>
        <taxon>Streptophyta</taxon>
        <taxon>Embryophyta</taxon>
        <taxon>Tracheophyta</taxon>
        <taxon>Spermatophyta</taxon>
        <taxon>Magnoliopsida</taxon>
        <taxon>Ranunculales</taxon>
        <taxon>Circaeasteraceae</taxon>
        <taxon>Kingdonia</taxon>
    </lineage>
</organism>
<accession>A0A7J7LPY1</accession>
<feature type="compositionally biased region" description="Low complexity" evidence="10">
    <location>
        <begin position="44"/>
        <end position="65"/>
    </location>
</feature>
<dbReference type="EMBL" id="JACGCM010002114">
    <property type="protein sequence ID" value="KAF6144687.1"/>
    <property type="molecule type" value="Genomic_DNA"/>
</dbReference>
<dbReference type="PANTHER" id="PTHR21092:SF0">
    <property type="entry name" value="NICASTRIN"/>
    <property type="match status" value="1"/>
</dbReference>
<keyword evidence="6" id="KW-0914">Notch signaling pathway</keyword>
<comment type="similarity">
    <text evidence="2">Belongs to the nicastrin family.</text>
</comment>
<evidence type="ECO:0000313" key="13">
    <source>
        <dbReference type="Proteomes" id="UP000541444"/>
    </source>
</evidence>
<dbReference type="PANTHER" id="PTHR21092">
    <property type="entry name" value="NICASTRIN"/>
    <property type="match status" value="1"/>
</dbReference>
<evidence type="ECO:0000256" key="1">
    <source>
        <dbReference type="ARBA" id="ARBA00004479"/>
    </source>
</evidence>
<comment type="caution">
    <text evidence="12">The sequence shown here is derived from an EMBL/GenBank/DDBJ whole genome shotgun (WGS) entry which is preliminary data.</text>
</comment>
<evidence type="ECO:0000256" key="10">
    <source>
        <dbReference type="SAM" id="MobiDB-lite"/>
    </source>
</evidence>
<keyword evidence="7" id="KW-1133">Transmembrane helix</keyword>
<dbReference type="InterPro" id="IPR008710">
    <property type="entry name" value="Nicastrin"/>
</dbReference>
<dbReference type="GO" id="GO:0005886">
    <property type="term" value="C:plasma membrane"/>
    <property type="evidence" value="ECO:0007669"/>
    <property type="project" value="TreeGrafter"/>
</dbReference>
<keyword evidence="8" id="KW-0472">Membrane</keyword>
<evidence type="ECO:0000256" key="8">
    <source>
        <dbReference type="ARBA" id="ARBA00023136"/>
    </source>
</evidence>
<evidence type="ECO:0000256" key="9">
    <source>
        <dbReference type="ARBA" id="ARBA00023180"/>
    </source>
</evidence>
<evidence type="ECO:0000256" key="3">
    <source>
        <dbReference type="ARBA" id="ARBA00015303"/>
    </source>
</evidence>
<evidence type="ECO:0000256" key="2">
    <source>
        <dbReference type="ARBA" id="ARBA00007717"/>
    </source>
</evidence>
<feature type="region of interest" description="Disordered" evidence="10">
    <location>
        <begin position="44"/>
        <end position="69"/>
    </location>
</feature>
<dbReference type="AlphaFoldDB" id="A0A7J7LPY1"/>
<dbReference type="GO" id="GO:0016485">
    <property type="term" value="P:protein processing"/>
    <property type="evidence" value="ECO:0007669"/>
    <property type="project" value="InterPro"/>
</dbReference>
<keyword evidence="9" id="KW-0325">Glycoprotein</keyword>
<evidence type="ECO:0000256" key="7">
    <source>
        <dbReference type="ARBA" id="ARBA00022989"/>
    </source>
</evidence>